<keyword evidence="3" id="KW-1185">Reference proteome</keyword>
<evidence type="ECO:0000313" key="3">
    <source>
        <dbReference type="Proteomes" id="UP000004508"/>
    </source>
</evidence>
<comment type="caution">
    <text evidence="2">The sequence shown here is derived from an EMBL/GenBank/DDBJ whole genome shotgun (WGS) entry which is preliminary data.</text>
</comment>
<evidence type="ECO:0000256" key="1">
    <source>
        <dbReference type="SAM" id="Phobius"/>
    </source>
</evidence>
<name>D6TFP6_KTERA</name>
<keyword evidence="1" id="KW-0472">Membrane</keyword>
<dbReference type="EMBL" id="ADVG01000001">
    <property type="protein sequence ID" value="EFH90529.1"/>
    <property type="molecule type" value="Genomic_DNA"/>
</dbReference>
<dbReference type="InParanoid" id="D6TFP6"/>
<protein>
    <submittedName>
        <fullName evidence="2">Uncharacterized protein</fullName>
    </submittedName>
</protein>
<feature type="transmembrane region" description="Helical" evidence="1">
    <location>
        <begin position="6"/>
        <end position="29"/>
    </location>
</feature>
<keyword evidence="1" id="KW-0812">Transmembrane</keyword>
<organism evidence="2 3">
    <name type="scientific">Ktedonobacter racemifer DSM 44963</name>
    <dbReference type="NCBI Taxonomy" id="485913"/>
    <lineage>
        <taxon>Bacteria</taxon>
        <taxon>Bacillati</taxon>
        <taxon>Chloroflexota</taxon>
        <taxon>Ktedonobacteria</taxon>
        <taxon>Ktedonobacterales</taxon>
        <taxon>Ktedonobacteraceae</taxon>
        <taxon>Ktedonobacter</taxon>
    </lineage>
</organism>
<gene>
    <name evidence="2" type="ORF">Krac_12152</name>
</gene>
<dbReference type="STRING" id="485913.Krac_12152"/>
<proteinExistence type="predicted"/>
<dbReference type="AlphaFoldDB" id="D6TFP6"/>
<reference evidence="2 3" key="1">
    <citation type="journal article" date="2011" name="Stand. Genomic Sci.">
        <title>Non-contiguous finished genome sequence and contextual data of the filamentous soil bacterium Ktedonobacter racemifer type strain (SOSP1-21).</title>
        <authorList>
            <person name="Chang Y.J."/>
            <person name="Land M."/>
            <person name="Hauser L."/>
            <person name="Chertkov O."/>
            <person name="Del Rio T.G."/>
            <person name="Nolan M."/>
            <person name="Copeland A."/>
            <person name="Tice H."/>
            <person name="Cheng J.F."/>
            <person name="Lucas S."/>
            <person name="Han C."/>
            <person name="Goodwin L."/>
            <person name="Pitluck S."/>
            <person name="Ivanova N."/>
            <person name="Ovchinikova G."/>
            <person name="Pati A."/>
            <person name="Chen A."/>
            <person name="Palaniappan K."/>
            <person name="Mavromatis K."/>
            <person name="Liolios K."/>
            <person name="Brettin T."/>
            <person name="Fiebig A."/>
            <person name="Rohde M."/>
            <person name="Abt B."/>
            <person name="Goker M."/>
            <person name="Detter J.C."/>
            <person name="Woyke T."/>
            <person name="Bristow J."/>
            <person name="Eisen J.A."/>
            <person name="Markowitz V."/>
            <person name="Hugenholtz P."/>
            <person name="Kyrpides N.C."/>
            <person name="Klenk H.P."/>
            <person name="Lapidus A."/>
        </authorList>
    </citation>
    <scope>NUCLEOTIDE SEQUENCE [LARGE SCALE GENOMIC DNA]</scope>
    <source>
        <strain evidence="3">DSM 44963</strain>
    </source>
</reference>
<sequence>MQELLLSTQMFVILILLAFIAGLVTGIVLSRPIMR</sequence>
<keyword evidence="1" id="KW-1133">Transmembrane helix</keyword>
<accession>D6TFP6</accession>
<evidence type="ECO:0000313" key="2">
    <source>
        <dbReference type="EMBL" id="EFH90529.1"/>
    </source>
</evidence>
<dbReference type="Proteomes" id="UP000004508">
    <property type="component" value="Unassembled WGS sequence"/>
</dbReference>